<feature type="region of interest" description="Disordered" evidence="1">
    <location>
        <begin position="1"/>
        <end position="21"/>
    </location>
</feature>
<protein>
    <recommendedName>
        <fullName evidence="4">F-box domain-containing protein</fullName>
    </recommendedName>
</protein>
<dbReference type="EMBL" id="WHVB01000009">
    <property type="protein sequence ID" value="KAF8479506.1"/>
    <property type="molecule type" value="Genomic_DNA"/>
</dbReference>
<dbReference type="Proteomes" id="UP000759537">
    <property type="component" value="Unassembled WGS sequence"/>
</dbReference>
<keyword evidence="3" id="KW-1185">Reference proteome</keyword>
<dbReference type="InterPro" id="IPR032675">
    <property type="entry name" value="LRR_dom_sf"/>
</dbReference>
<reference evidence="2" key="2">
    <citation type="journal article" date="2020" name="Nat. Commun.">
        <title>Large-scale genome sequencing of mycorrhizal fungi provides insights into the early evolution of symbiotic traits.</title>
        <authorList>
            <person name="Miyauchi S."/>
            <person name="Kiss E."/>
            <person name="Kuo A."/>
            <person name="Drula E."/>
            <person name="Kohler A."/>
            <person name="Sanchez-Garcia M."/>
            <person name="Morin E."/>
            <person name="Andreopoulos B."/>
            <person name="Barry K.W."/>
            <person name="Bonito G."/>
            <person name="Buee M."/>
            <person name="Carver A."/>
            <person name="Chen C."/>
            <person name="Cichocki N."/>
            <person name="Clum A."/>
            <person name="Culley D."/>
            <person name="Crous P.W."/>
            <person name="Fauchery L."/>
            <person name="Girlanda M."/>
            <person name="Hayes R.D."/>
            <person name="Keri Z."/>
            <person name="LaButti K."/>
            <person name="Lipzen A."/>
            <person name="Lombard V."/>
            <person name="Magnuson J."/>
            <person name="Maillard F."/>
            <person name="Murat C."/>
            <person name="Nolan M."/>
            <person name="Ohm R.A."/>
            <person name="Pangilinan J."/>
            <person name="Pereira M.F."/>
            <person name="Perotto S."/>
            <person name="Peter M."/>
            <person name="Pfister S."/>
            <person name="Riley R."/>
            <person name="Sitrit Y."/>
            <person name="Stielow J.B."/>
            <person name="Szollosi G."/>
            <person name="Zifcakova L."/>
            <person name="Stursova M."/>
            <person name="Spatafora J.W."/>
            <person name="Tedersoo L."/>
            <person name="Vaario L.M."/>
            <person name="Yamada A."/>
            <person name="Yan M."/>
            <person name="Wang P."/>
            <person name="Xu J."/>
            <person name="Bruns T."/>
            <person name="Baldrian P."/>
            <person name="Vilgalys R."/>
            <person name="Dunand C."/>
            <person name="Henrissat B."/>
            <person name="Grigoriev I.V."/>
            <person name="Hibbett D."/>
            <person name="Nagy L.G."/>
            <person name="Martin F.M."/>
        </authorList>
    </citation>
    <scope>NUCLEOTIDE SEQUENCE</scope>
    <source>
        <strain evidence="2">Prilba</strain>
    </source>
</reference>
<dbReference type="AlphaFoldDB" id="A0A9P5T884"/>
<evidence type="ECO:0008006" key="4">
    <source>
        <dbReference type="Google" id="ProtNLM"/>
    </source>
</evidence>
<sequence length="354" mass="39618">MPLEHTQAVMRGRGNPSSLDTSPTALHPITLLPVEILSEIMCYMPLFYGHDAPSIRPLDRDLDPSRRFTRNGPIRTPHWVAVSQVCHRWRQVALRCKALWTCIPLVSVPWAQHALTLSNPHPITLRIDSRDTSLDRGYVSVDALCHALAHLSRIRKIHIHSPWGTKYGDRVINIVYGALLCGAPALEEFDLASDLPFLVDSGPDRSTMLSAIAELRMLRLDECYLPEDCFLFHPGLTHLRLSGTQTMWPSLESMLSTLALVPRLQVLELYGVLPSCHLQSSDHPLSVLPSLKELHLGGAGQSILAMLQPLHLSENVKVFVTLPNTDTEHGPYSRWLTKLRGRQAIVPDHTHGVY</sequence>
<reference evidence="2" key="1">
    <citation type="submission" date="2019-10" db="EMBL/GenBank/DDBJ databases">
        <authorList>
            <consortium name="DOE Joint Genome Institute"/>
            <person name="Kuo A."/>
            <person name="Miyauchi S."/>
            <person name="Kiss E."/>
            <person name="Drula E."/>
            <person name="Kohler A."/>
            <person name="Sanchez-Garcia M."/>
            <person name="Andreopoulos B."/>
            <person name="Barry K.W."/>
            <person name="Bonito G."/>
            <person name="Buee M."/>
            <person name="Carver A."/>
            <person name="Chen C."/>
            <person name="Cichocki N."/>
            <person name="Clum A."/>
            <person name="Culley D."/>
            <person name="Crous P.W."/>
            <person name="Fauchery L."/>
            <person name="Girlanda M."/>
            <person name="Hayes R."/>
            <person name="Keri Z."/>
            <person name="LaButti K."/>
            <person name="Lipzen A."/>
            <person name="Lombard V."/>
            <person name="Magnuson J."/>
            <person name="Maillard F."/>
            <person name="Morin E."/>
            <person name="Murat C."/>
            <person name="Nolan M."/>
            <person name="Ohm R."/>
            <person name="Pangilinan J."/>
            <person name="Pereira M."/>
            <person name="Perotto S."/>
            <person name="Peter M."/>
            <person name="Riley R."/>
            <person name="Sitrit Y."/>
            <person name="Stielow B."/>
            <person name="Szollosi G."/>
            <person name="Zifcakova L."/>
            <person name="Stursova M."/>
            <person name="Spatafora J.W."/>
            <person name="Tedersoo L."/>
            <person name="Vaario L.-M."/>
            <person name="Yamada A."/>
            <person name="Yan M."/>
            <person name="Wang P."/>
            <person name="Xu J."/>
            <person name="Bruns T."/>
            <person name="Baldrian P."/>
            <person name="Vilgalys R."/>
            <person name="Henrissat B."/>
            <person name="Grigoriev I.V."/>
            <person name="Hibbett D."/>
            <person name="Nagy L.G."/>
            <person name="Martin F.M."/>
        </authorList>
    </citation>
    <scope>NUCLEOTIDE SEQUENCE</scope>
    <source>
        <strain evidence="2">Prilba</strain>
    </source>
</reference>
<organism evidence="2 3">
    <name type="scientific">Russula ochroleuca</name>
    <dbReference type="NCBI Taxonomy" id="152965"/>
    <lineage>
        <taxon>Eukaryota</taxon>
        <taxon>Fungi</taxon>
        <taxon>Dikarya</taxon>
        <taxon>Basidiomycota</taxon>
        <taxon>Agaricomycotina</taxon>
        <taxon>Agaricomycetes</taxon>
        <taxon>Russulales</taxon>
        <taxon>Russulaceae</taxon>
        <taxon>Russula</taxon>
    </lineage>
</organism>
<evidence type="ECO:0000313" key="3">
    <source>
        <dbReference type="Proteomes" id="UP000759537"/>
    </source>
</evidence>
<dbReference type="OrthoDB" id="3145245at2759"/>
<evidence type="ECO:0000313" key="2">
    <source>
        <dbReference type="EMBL" id="KAF8479506.1"/>
    </source>
</evidence>
<name>A0A9P5T884_9AGAM</name>
<accession>A0A9P5T884</accession>
<evidence type="ECO:0000256" key="1">
    <source>
        <dbReference type="SAM" id="MobiDB-lite"/>
    </source>
</evidence>
<dbReference type="Gene3D" id="1.20.1280.50">
    <property type="match status" value="1"/>
</dbReference>
<gene>
    <name evidence="2" type="ORF">DFH94DRAFT_486015</name>
</gene>
<comment type="caution">
    <text evidence="2">The sequence shown here is derived from an EMBL/GenBank/DDBJ whole genome shotgun (WGS) entry which is preliminary data.</text>
</comment>
<dbReference type="Gene3D" id="3.80.10.10">
    <property type="entry name" value="Ribonuclease Inhibitor"/>
    <property type="match status" value="1"/>
</dbReference>
<proteinExistence type="predicted"/>
<dbReference type="SUPFAM" id="SSF52047">
    <property type="entry name" value="RNI-like"/>
    <property type="match status" value="1"/>
</dbReference>